<dbReference type="InterPro" id="IPR015919">
    <property type="entry name" value="Cadherin-like_sf"/>
</dbReference>
<evidence type="ECO:0008006" key="4">
    <source>
        <dbReference type="Google" id="ProtNLM"/>
    </source>
</evidence>
<dbReference type="SUPFAM" id="SSF49313">
    <property type="entry name" value="Cadherin-like"/>
    <property type="match status" value="1"/>
</dbReference>
<organism evidence="2 3">
    <name type="scientific">Emticicia soli</name>
    <dbReference type="NCBI Taxonomy" id="2027878"/>
    <lineage>
        <taxon>Bacteria</taxon>
        <taxon>Pseudomonadati</taxon>
        <taxon>Bacteroidota</taxon>
        <taxon>Cytophagia</taxon>
        <taxon>Cytophagales</taxon>
        <taxon>Leadbetterellaceae</taxon>
        <taxon>Emticicia</taxon>
    </lineage>
</organism>
<reference evidence="3" key="1">
    <citation type="journal article" date="2019" name="Int. J. Syst. Evol. Microbiol.">
        <title>The Global Catalogue of Microorganisms (GCM) 10K type strain sequencing project: providing services to taxonomists for standard genome sequencing and annotation.</title>
        <authorList>
            <consortium name="The Broad Institute Genomics Platform"/>
            <consortium name="The Broad Institute Genome Sequencing Center for Infectious Disease"/>
            <person name="Wu L."/>
            <person name="Ma J."/>
        </authorList>
    </citation>
    <scope>NUCLEOTIDE SEQUENCE [LARGE SCALE GENOMIC DNA]</scope>
    <source>
        <strain evidence="3">KCTC 52344</strain>
    </source>
</reference>
<gene>
    <name evidence="2" type="ORF">ACFSR2_23050</name>
</gene>
<sequence length="775" mass="89048">MRIFTFFITLVLFINTGGFNTSAQRYICHGLGNLEDNVNHGISVMDKMVNAGCNSTLLTVWWDKIYQKPNSKANWAQIDNQINHAVNVLKIKVALRIHLGRHISFTPGFWNAEEAVSDFRGKPLTYYYDNNHFSFAHQPTIEKAGDFVKEVCERYKDLQQKGHIIFVSVVNTPQQELGYAYENQQYPSPGYPAVYDHSKWSMIKWKDWAKTKYQTIRTLNSYWGTTYKSFSEVEPYVNWFNTKDSFKGRRGKDWYVFRHLLLKNYIDYFSAAVKSVDPNFKVACEFGGVGDNLALLRATYAFKNLSEKTDIVKTSVDGYQADMVYSNLQPHQKYFTEVAHFDLPTPDALRNYVKKAVEYDLQFIMLGIDYDNGIDFEKILPAVQEGAKWINTSPPPIVFADSIKYRLSQLIDGQDAALEDWKAKSHNGRDKLKFIYDEDLLLEKQIVDNPLPDLPDPDPVNPNPNPPEPPKPPVQEGPNEAPFVNIKDYTYQTVVNQSFIFRLPETLVLDPDGFIAYMEVVEGPSWANFNKFEFSFYGRAFSLGKTKIRIRVYDNKGASIETDIYIESIPPVIDFELIKADYFDVPIEGWGIVENNRTLYTESLPEKLNILARCNLDSVNFHFELTGPYRFKNVSQRAPYNLFGEGRGITFPIGSYTLTAKAYKKDTLITYKTVQFKVKRSTDSTENILNDWVAYPNPFENVCNIKLPAEEDFSTLDFSLYTNAGKQIYLSKDYMKLVNGVVYLDLGLMDIIAGSYILEIRKAGTSLKRLRIVKI</sequence>
<keyword evidence="3" id="KW-1185">Reference proteome</keyword>
<dbReference type="EMBL" id="JBHULC010000038">
    <property type="protein sequence ID" value="MFD2523797.1"/>
    <property type="molecule type" value="Genomic_DNA"/>
</dbReference>
<comment type="caution">
    <text evidence="2">The sequence shown here is derived from an EMBL/GenBank/DDBJ whole genome shotgun (WGS) entry which is preliminary data.</text>
</comment>
<name>A0ABW5JFW5_9BACT</name>
<feature type="compositionally biased region" description="Pro residues" evidence="1">
    <location>
        <begin position="452"/>
        <end position="475"/>
    </location>
</feature>
<dbReference type="Gene3D" id="3.20.20.80">
    <property type="entry name" value="Glycosidases"/>
    <property type="match status" value="1"/>
</dbReference>
<evidence type="ECO:0000313" key="2">
    <source>
        <dbReference type="EMBL" id="MFD2523797.1"/>
    </source>
</evidence>
<dbReference type="SUPFAM" id="SSF51445">
    <property type="entry name" value="(Trans)glycosidases"/>
    <property type="match status" value="1"/>
</dbReference>
<feature type="region of interest" description="Disordered" evidence="1">
    <location>
        <begin position="451"/>
        <end position="479"/>
    </location>
</feature>
<evidence type="ECO:0000256" key="1">
    <source>
        <dbReference type="SAM" id="MobiDB-lite"/>
    </source>
</evidence>
<dbReference type="RefSeq" id="WP_340234081.1">
    <property type="nucleotide sequence ID" value="NZ_JBBEWC010000001.1"/>
</dbReference>
<dbReference type="InterPro" id="IPR017853">
    <property type="entry name" value="GH"/>
</dbReference>
<evidence type="ECO:0000313" key="3">
    <source>
        <dbReference type="Proteomes" id="UP001597510"/>
    </source>
</evidence>
<proteinExistence type="predicted"/>
<protein>
    <recommendedName>
        <fullName evidence="4">Glycoside hydrolase family 42 N-terminal domain-containing protein</fullName>
    </recommendedName>
</protein>
<dbReference type="Proteomes" id="UP001597510">
    <property type="component" value="Unassembled WGS sequence"/>
</dbReference>
<accession>A0ABW5JFW5</accession>